<proteinExistence type="inferred from homology"/>
<evidence type="ECO:0000256" key="13">
    <source>
        <dbReference type="ARBA" id="ARBA00049433"/>
    </source>
</evidence>
<evidence type="ECO:0000256" key="11">
    <source>
        <dbReference type="ARBA" id="ARBA00025094"/>
    </source>
</evidence>
<evidence type="ECO:0000256" key="7">
    <source>
        <dbReference type="ARBA" id="ARBA00022723"/>
    </source>
</evidence>
<keyword evidence="4" id="KW-0216">Detoxification</keyword>
<dbReference type="RefSeq" id="WP_087277214.1">
    <property type="nucleotide sequence ID" value="NZ_CP021455.1"/>
</dbReference>
<comment type="function">
    <text evidence="11">Is involved in NO detoxification in an aerobic process, termed nitric oxide dioxygenase (NOD) reaction that utilizes O(2) and NAD(P)H to convert NO to nitrate, which protects the bacterium from various noxious nitrogen compounds. Therefore, plays a central role in the inducible response to nitrosative stress.</text>
</comment>
<dbReference type="InterPro" id="IPR009050">
    <property type="entry name" value="Globin-like_sf"/>
</dbReference>
<evidence type="ECO:0000313" key="18">
    <source>
        <dbReference type="Proteomes" id="UP000196138"/>
    </source>
</evidence>
<dbReference type="EC" id="1.14.12.17" evidence="3"/>
<comment type="catalytic activity">
    <reaction evidence="13">
        <text>2 nitric oxide + NADPH + 2 O2 = 2 nitrate + NADP(+) + H(+)</text>
        <dbReference type="Rhea" id="RHEA:19465"/>
        <dbReference type="ChEBI" id="CHEBI:15378"/>
        <dbReference type="ChEBI" id="CHEBI:15379"/>
        <dbReference type="ChEBI" id="CHEBI:16480"/>
        <dbReference type="ChEBI" id="CHEBI:17632"/>
        <dbReference type="ChEBI" id="CHEBI:57783"/>
        <dbReference type="ChEBI" id="CHEBI:58349"/>
        <dbReference type="EC" id="1.14.12.17"/>
    </reaction>
</comment>
<dbReference type="GO" id="GO:0071949">
    <property type="term" value="F:FAD binding"/>
    <property type="evidence" value="ECO:0007669"/>
    <property type="project" value="TreeGrafter"/>
</dbReference>
<dbReference type="GO" id="GO:0009636">
    <property type="term" value="P:response to toxic substance"/>
    <property type="evidence" value="ECO:0007669"/>
    <property type="project" value="UniProtKB-KW"/>
</dbReference>
<keyword evidence="7" id="KW-0479">Metal-binding</keyword>
<dbReference type="Gene3D" id="3.40.50.80">
    <property type="entry name" value="Nucleotide-binding domain of ferredoxin-NADP reductase (FNR) module"/>
    <property type="match status" value="1"/>
</dbReference>
<name>A0A1Y0EJK7_9BURK</name>
<evidence type="ECO:0000256" key="1">
    <source>
        <dbReference type="ARBA" id="ARBA00001970"/>
    </source>
</evidence>
<evidence type="ECO:0000259" key="15">
    <source>
        <dbReference type="PROSITE" id="PS01033"/>
    </source>
</evidence>
<evidence type="ECO:0000259" key="16">
    <source>
        <dbReference type="PROSITE" id="PS51384"/>
    </source>
</evidence>
<protein>
    <recommendedName>
        <fullName evidence="3">nitric oxide dioxygenase</fullName>
        <ecNumber evidence="3">1.14.12.17</ecNumber>
    </recommendedName>
</protein>
<sequence length="397" mass="43483">MLTDRQRDLIKATVPLLESGGEALTTHFYQGMFARYPQVKTLFNQTHQAAGTQPRALANSVLMYARNIDRLENLGPLAAQIVNKHVALQILPEHYPIVGECLLRAMREVLGAEIATDEVIDAWGAAYQQLADILIGAEAQVYDALAAAPGGWRGGRAFRVARKQVESREITSFYLVPVDGGAVLRHQPGQYIGLRLNVDGQDLRRNYSLSAAADGRGLRISVKREPGGVASGFLHERVHEGDELEVFPPAGEFVLREGDGPVAFVSGGVGITPTLAMAEVALQAGRPVTFIHYARNAQVHAFGEQLRQWRERFPQLKAWVVYEDGQPEGAEPATPPDALGRPTREQLQAWLPDTDTLHAYVLGPKPFMAQVKRDLRALGVADARSHHEFFGPAEALA</sequence>
<dbReference type="GO" id="GO:0020037">
    <property type="term" value="F:heme binding"/>
    <property type="evidence" value="ECO:0007669"/>
    <property type="project" value="InterPro"/>
</dbReference>
<organism evidence="17 18">
    <name type="scientific">Comamonas serinivorans</name>
    <dbReference type="NCBI Taxonomy" id="1082851"/>
    <lineage>
        <taxon>Bacteria</taxon>
        <taxon>Pseudomonadati</taxon>
        <taxon>Pseudomonadota</taxon>
        <taxon>Betaproteobacteria</taxon>
        <taxon>Burkholderiales</taxon>
        <taxon>Comamonadaceae</taxon>
        <taxon>Comamonas</taxon>
    </lineage>
</organism>
<dbReference type="GO" id="GO:0046872">
    <property type="term" value="F:metal ion binding"/>
    <property type="evidence" value="ECO:0007669"/>
    <property type="project" value="UniProtKB-KW"/>
</dbReference>
<keyword evidence="9" id="KW-0408">Iron</keyword>
<keyword evidence="14" id="KW-0813">Transport</keyword>
<evidence type="ECO:0000256" key="9">
    <source>
        <dbReference type="ARBA" id="ARBA00023004"/>
    </source>
</evidence>
<gene>
    <name evidence="17" type="ORF">CCO03_03270</name>
</gene>
<dbReference type="GO" id="GO:0046210">
    <property type="term" value="P:nitric oxide catabolic process"/>
    <property type="evidence" value="ECO:0007669"/>
    <property type="project" value="TreeGrafter"/>
</dbReference>
<dbReference type="SUPFAM" id="SSF46458">
    <property type="entry name" value="Globin-like"/>
    <property type="match status" value="1"/>
</dbReference>
<dbReference type="InterPro" id="IPR012292">
    <property type="entry name" value="Globin/Proto"/>
</dbReference>
<dbReference type="PROSITE" id="PS01033">
    <property type="entry name" value="GLOBIN"/>
    <property type="match status" value="1"/>
</dbReference>
<keyword evidence="6 14" id="KW-0561">Oxygen transport</keyword>
<dbReference type="EMBL" id="CP021455">
    <property type="protein sequence ID" value="ARU03834.1"/>
    <property type="molecule type" value="Genomic_DNA"/>
</dbReference>
<dbReference type="NCBIfam" id="NF009805">
    <property type="entry name" value="PRK13289.1"/>
    <property type="match status" value="1"/>
</dbReference>
<evidence type="ECO:0000256" key="10">
    <source>
        <dbReference type="ARBA" id="ARBA00023027"/>
    </source>
</evidence>
<dbReference type="PANTHER" id="PTHR43396:SF3">
    <property type="entry name" value="FLAVOHEMOPROTEIN"/>
    <property type="match status" value="1"/>
</dbReference>
<dbReference type="InterPro" id="IPR000971">
    <property type="entry name" value="Globin"/>
</dbReference>
<evidence type="ECO:0000256" key="6">
    <source>
        <dbReference type="ARBA" id="ARBA00022621"/>
    </source>
</evidence>
<keyword evidence="17" id="KW-0560">Oxidoreductase</keyword>
<dbReference type="KEGG" id="cser:CCO03_03270"/>
<feature type="domain" description="Globin" evidence="15">
    <location>
        <begin position="1"/>
        <end position="139"/>
    </location>
</feature>
<dbReference type="InterPro" id="IPR017927">
    <property type="entry name" value="FAD-bd_FR_type"/>
</dbReference>
<dbReference type="PROSITE" id="PS51384">
    <property type="entry name" value="FAD_FR"/>
    <property type="match status" value="1"/>
</dbReference>
<evidence type="ECO:0000256" key="4">
    <source>
        <dbReference type="ARBA" id="ARBA00022575"/>
    </source>
</evidence>
<dbReference type="InterPro" id="IPR039261">
    <property type="entry name" value="FNR_nucleotide-bd"/>
</dbReference>
<feature type="domain" description="FAD-binding FR-type" evidence="16">
    <location>
        <begin position="153"/>
        <end position="256"/>
    </location>
</feature>
<dbReference type="Pfam" id="PF00042">
    <property type="entry name" value="Globin"/>
    <property type="match status" value="1"/>
</dbReference>
<evidence type="ECO:0000256" key="14">
    <source>
        <dbReference type="RuleBase" id="RU000356"/>
    </source>
</evidence>
<dbReference type="AlphaFoldDB" id="A0A1Y0EJK7"/>
<dbReference type="SUPFAM" id="SSF52343">
    <property type="entry name" value="Ferredoxin reductase-like, C-terminal NADP-linked domain"/>
    <property type="match status" value="1"/>
</dbReference>
<dbReference type="GO" id="GO:0008941">
    <property type="term" value="F:nitric oxide dioxygenase NAD(P)H activity"/>
    <property type="evidence" value="ECO:0007669"/>
    <property type="project" value="UniProtKB-EC"/>
</dbReference>
<keyword evidence="18" id="KW-1185">Reference proteome</keyword>
<evidence type="ECO:0000313" key="17">
    <source>
        <dbReference type="EMBL" id="ARU03834.1"/>
    </source>
</evidence>
<dbReference type="Proteomes" id="UP000196138">
    <property type="component" value="Chromosome"/>
</dbReference>
<dbReference type="PRINTS" id="PR00410">
    <property type="entry name" value="PHEHYDRXLASE"/>
</dbReference>
<dbReference type="InterPro" id="IPR001433">
    <property type="entry name" value="OxRdtase_FAD/NAD-bd"/>
</dbReference>
<dbReference type="FunFam" id="1.10.490.10:FF:000003">
    <property type="entry name" value="Flavohemoprotein"/>
    <property type="match status" value="1"/>
</dbReference>
<dbReference type="OrthoDB" id="9801223at2"/>
<dbReference type="Pfam" id="PF00175">
    <property type="entry name" value="NAD_binding_1"/>
    <property type="match status" value="1"/>
</dbReference>
<dbReference type="Gene3D" id="2.40.30.10">
    <property type="entry name" value="Translation factors"/>
    <property type="match status" value="1"/>
</dbReference>
<dbReference type="InterPro" id="IPR008333">
    <property type="entry name" value="Cbr1-like_FAD-bd_dom"/>
</dbReference>
<dbReference type="Gene3D" id="1.10.490.10">
    <property type="entry name" value="Globins"/>
    <property type="match status" value="1"/>
</dbReference>
<evidence type="ECO:0000256" key="8">
    <source>
        <dbReference type="ARBA" id="ARBA00022857"/>
    </source>
</evidence>
<keyword evidence="5 14" id="KW-0349">Heme</keyword>
<evidence type="ECO:0000256" key="5">
    <source>
        <dbReference type="ARBA" id="ARBA00022617"/>
    </source>
</evidence>
<dbReference type="CDD" id="cd06184">
    <property type="entry name" value="flavohem_like_fad_nad_binding"/>
    <property type="match status" value="1"/>
</dbReference>
<evidence type="ECO:0000256" key="3">
    <source>
        <dbReference type="ARBA" id="ARBA00012229"/>
    </source>
</evidence>
<keyword evidence="8" id="KW-0521">NADP</keyword>
<reference evidence="17 18" key="1">
    <citation type="submission" date="2017-05" db="EMBL/GenBank/DDBJ databases">
        <authorList>
            <person name="Song R."/>
            <person name="Chenine A.L."/>
            <person name="Ruprecht R.M."/>
        </authorList>
    </citation>
    <scope>NUCLEOTIDE SEQUENCE [LARGE SCALE GENOMIC DNA]</scope>
    <source>
        <strain evidence="17 18">DSM 26136</strain>
    </source>
</reference>
<comment type="similarity">
    <text evidence="14">Belongs to the globin family.</text>
</comment>
<dbReference type="GO" id="GO:0005344">
    <property type="term" value="F:oxygen carrier activity"/>
    <property type="evidence" value="ECO:0007669"/>
    <property type="project" value="UniProtKB-KW"/>
</dbReference>
<keyword evidence="17" id="KW-0223">Dioxygenase</keyword>
<dbReference type="CDD" id="cd14780">
    <property type="entry name" value="HmpPa-globin-like"/>
    <property type="match status" value="1"/>
</dbReference>
<dbReference type="Pfam" id="PF00970">
    <property type="entry name" value="FAD_binding_6"/>
    <property type="match status" value="1"/>
</dbReference>
<dbReference type="PANTHER" id="PTHR43396">
    <property type="entry name" value="FLAVOHEMOPROTEIN"/>
    <property type="match status" value="1"/>
</dbReference>
<dbReference type="SUPFAM" id="SSF63380">
    <property type="entry name" value="Riboflavin synthase domain-like"/>
    <property type="match status" value="1"/>
</dbReference>
<comment type="similarity">
    <text evidence="2">In the C-terminal section; belongs to the flavoprotein pyridine nucleotide cytochrome reductase family.</text>
</comment>
<dbReference type="InterPro" id="IPR017938">
    <property type="entry name" value="Riboflavin_synthase-like_b-brl"/>
</dbReference>
<comment type="cofactor">
    <cofactor evidence="1">
        <name>heme b</name>
        <dbReference type="ChEBI" id="CHEBI:60344"/>
    </cofactor>
</comment>
<evidence type="ECO:0000256" key="2">
    <source>
        <dbReference type="ARBA" id="ARBA00006401"/>
    </source>
</evidence>
<comment type="catalytic activity">
    <reaction evidence="12">
        <text>2 nitric oxide + NADH + 2 O2 = 2 nitrate + NAD(+) + H(+)</text>
        <dbReference type="Rhea" id="RHEA:19469"/>
        <dbReference type="ChEBI" id="CHEBI:15378"/>
        <dbReference type="ChEBI" id="CHEBI:15379"/>
        <dbReference type="ChEBI" id="CHEBI:16480"/>
        <dbReference type="ChEBI" id="CHEBI:17632"/>
        <dbReference type="ChEBI" id="CHEBI:57540"/>
        <dbReference type="ChEBI" id="CHEBI:57945"/>
        <dbReference type="EC" id="1.14.12.17"/>
    </reaction>
</comment>
<dbReference type="GO" id="GO:0071500">
    <property type="term" value="P:cellular response to nitrosative stress"/>
    <property type="evidence" value="ECO:0007669"/>
    <property type="project" value="TreeGrafter"/>
</dbReference>
<accession>A0A1Y0EJK7</accession>
<dbReference type="GO" id="GO:0019825">
    <property type="term" value="F:oxygen binding"/>
    <property type="evidence" value="ECO:0007669"/>
    <property type="project" value="InterPro"/>
</dbReference>
<keyword evidence="10" id="KW-0520">NAD</keyword>
<evidence type="ECO:0000256" key="12">
    <source>
        <dbReference type="ARBA" id="ARBA00048649"/>
    </source>
</evidence>